<keyword evidence="5" id="KW-1185">Reference proteome</keyword>
<dbReference type="EMBL" id="CP048409">
    <property type="protein sequence ID" value="QIA06522.1"/>
    <property type="molecule type" value="Genomic_DNA"/>
</dbReference>
<dbReference type="PROSITE" id="PS50005">
    <property type="entry name" value="TPR"/>
    <property type="match status" value="4"/>
</dbReference>
<evidence type="ECO:0000256" key="1">
    <source>
        <dbReference type="ARBA" id="ARBA00022737"/>
    </source>
</evidence>
<evidence type="ECO:0000256" key="3">
    <source>
        <dbReference type="PROSITE-ProRule" id="PRU00339"/>
    </source>
</evidence>
<dbReference type="InterPro" id="IPR051685">
    <property type="entry name" value="Ycf3/AcsC/BcsC/TPR_MFPF"/>
</dbReference>
<dbReference type="InterPro" id="IPR002885">
    <property type="entry name" value="PPR_rpt"/>
</dbReference>
<evidence type="ECO:0000256" key="2">
    <source>
        <dbReference type="ARBA" id="ARBA00022803"/>
    </source>
</evidence>
<dbReference type="AlphaFoldDB" id="A0A6C0R9A2"/>
<dbReference type="PANTHER" id="PTHR44943:SF4">
    <property type="entry name" value="TPR REPEAT-CONTAINING PROTEIN MJ0798"/>
    <property type="match status" value="1"/>
</dbReference>
<keyword evidence="2 3" id="KW-0802">TPR repeat</keyword>
<dbReference type="InterPro" id="IPR011990">
    <property type="entry name" value="TPR-like_helical_dom_sf"/>
</dbReference>
<gene>
    <name evidence="4" type="ORF">G0Q07_01705</name>
</gene>
<dbReference type="SUPFAM" id="SSF48452">
    <property type="entry name" value="TPR-like"/>
    <property type="match status" value="2"/>
</dbReference>
<dbReference type="PANTHER" id="PTHR44943">
    <property type="entry name" value="CELLULOSE SYNTHASE OPERON PROTEIN C"/>
    <property type="match status" value="1"/>
</dbReference>
<dbReference type="Pfam" id="PF14559">
    <property type="entry name" value="TPR_19"/>
    <property type="match status" value="1"/>
</dbReference>
<protein>
    <submittedName>
        <fullName evidence="4">Tetratricopeptide repeat protein</fullName>
    </submittedName>
</protein>
<feature type="repeat" description="TPR" evidence="3">
    <location>
        <begin position="222"/>
        <end position="255"/>
    </location>
</feature>
<dbReference type="Gene3D" id="1.25.40.10">
    <property type="entry name" value="Tetratricopeptide repeat domain"/>
    <property type="match status" value="5"/>
</dbReference>
<dbReference type="PROSITE" id="PS51257">
    <property type="entry name" value="PROKAR_LIPOPROTEIN"/>
    <property type="match status" value="1"/>
</dbReference>
<dbReference type="Proteomes" id="UP000474630">
    <property type="component" value="Chromosome"/>
</dbReference>
<sequence>MKRIFIKGIGIAAFSITLLSCSGPKQVTEQEVAKAAINTPTTELVEQKQKEFEYLFVEALKQKMFGNAQKAIQLLSSCLEIDPNSSAAMFELANIHAANNDFTSASLLLEKAISLNPDNKWYKLLLAQIYQQTRKYSEAADIYAELVEKEPENLEYIYMNAALLANAQRFEEAISAYNRMEKETGVNEQISVAKQQIFVSKGQIDKAFEEINKLIENNPNEAKYYGLLADLYQSQGDSASALKNYKKIQEMDPENGFVHFSMANYYLENGEVEKSFEETKAGFSSDAVDIQTKMQLYMMLTANPAQSHLNEKQRGELIAILLEKHPDESLVHTIHAESLLKENKLAEGREALLKAVEIEPNDYMVWERIMYIDNDLQQWDKLYEHTGKIIELFPNQPQGYFFKAIACVQLEKFDETIELSEEGMDYVIDNPQLQANFLMLKGEAVYKNGNKTEAFKIFDKAVQVDPENYLTLNNYAYYLSVDGVELDKAERMSGKVIERFPDNATYLDTHAWVLFKKGEYTLAKFYMDSAMKNSDEESDTLLEHYGDILYKTGKVEEALKYWKKAKDSGSESVTLDRKIEEQKYIEE</sequence>
<dbReference type="InterPro" id="IPR019734">
    <property type="entry name" value="TPR_rpt"/>
</dbReference>
<name>A0A6C0R9A2_9BACT</name>
<dbReference type="RefSeq" id="WP_163344454.1">
    <property type="nucleotide sequence ID" value="NZ_CP048409.1"/>
</dbReference>
<organism evidence="4 5">
    <name type="scientific">Draconibacterium halophilum</name>
    <dbReference type="NCBI Taxonomy" id="2706887"/>
    <lineage>
        <taxon>Bacteria</taxon>
        <taxon>Pseudomonadati</taxon>
        <taxon>Bacteroidota</taxon>
        <taxon>Bacteroidia</taxon>
        <taxon>Marinilabiliales</taxon>
        <taxon>Prolixibacteraceae</taxon>
        <taxon>Draconibacterium</taxon>
    </lineage>
</organism>
<feature type="repeat" description="TPR" evidence="3">
    <location>
        <begin position="120"/>
        <end position="153"/>
    </location>
</feature>
<feature type="repeat" description="TPR" evidence="3">
    <location>
        <begin position="86"/>
        <end position="119"/>
    </location>
</feature>
<feature type="repeat" description="TPR" evidence="3">
    <location>
        <begin position="435"/>
        <end position="468"/>
    </location>
</feature>
<proteinExistence type="predicted"/>
<evidence type="ECO:0000313" key="4">
    <source>
        <dbReference type="EMBL" id="QIA06522.1"/>
    </source>
</evidence>
<accession>A0A6C0R9A2</accession>
<keyword evidence="1" id="KW-0677">Repeat</keyword>
<dbReference type="Pfam" id="PF01535">
    <property type="entry name" value="PPR"/>
    <property type="match status" value="1"/>
</dbReference>
<dbReference type="Pfam" id="PF13181">
    <property type="entry name" value="TPR_8"/>
    <property type="match status" value="2"/>
</dbReference>
<dbReference type="KEGG" id="drc:G0Q07_01705"/>
<evidence type="ECO:0000313" key="5">
    <source>
        <dbReference type="Proteomes" id="UP000474630"/>
    </source>
</evidence>
<dbReference type="SMART" id="SM00028">
    <property type="entry name" value="TPR"/>
    <property type="match status" value="8"/>
</dbReference>
<reference evidence="4 5" key="1">
    <citation type="submission" date="2020-02" db="EMBL/GenBank/DDBJ databases">
        <title>Genome sequencing for Draconibacterium sp. strain M1.</title>
        <authorList>
            <person name="Park S.-J."/>
        </authorList>
    </citation>
    <scope>NUCLEOTIDE SEQUENCE [LARGE SCALE GENOMIC DNA]</scope>
    <source>
        <strain evidence="4 5">M1</strain>
    </source>
</reference>
<dbReference type="SUPFAM" id="SSF81901">
    <property type="entry name" value="HCP-like"/>
    <property type="match status" value="1"/>
</dbReference>